<name>A0A1V4BWC0_MICAE</name>
<evidence type="ECO:0000313" key="4">
    <source>
        <dbReference type="Proteomes" id="UP000189835"/>
    </source>
</evidence>
<feature type="domain" description="DUF4438" evidence="1">
    <location>
        <begin position="38"/>
        <end position="176"/>
    </location>
</feature>
<dbReference type="EMBL" id="MVGR01000003">
    <property type="protein sequence ID" value="OPF18990.1"/>
    <property type="molecule type" value="Genomic_DNA"/>
</dbReference>
<comment type="caution">
    <text evidence="3">The sequence shown here is derived from an EMBL/GenBank/DDBJ whole genome shotgun (WGS) entry which is preliminary data.</text>
</comment>
<reference evidence="3 4" key="1">
    <citation type="submission" date="2017-02" db="EMBL/GenBank/DDBJ databases">
        <title>Genome sequence of Microcystis aeruginosa KW.</title>
        <authorList>
            <person name="Oh H.-M."/>
            <person name="Ahn C.-Y."/>
            <person name="Jeong H."/>
            <person name="Srivastava A."/>
            <person name="Lee H.-G."/>
            <person name="Kang S.-R."/>
        </authorList>
    </citation>
    <scope>NUCLEOTIDE SEQUENCE [LARGE SCALE GENOMIC DNA]</scope>
    <source>
        <strain evidence="3 4">KW</strain>
    </source>
</reference>
<dbReference type="Gene3D" id="2.40.10.170">
    <property type="match status" value="1"/>
</dbReference>
<dbReference type="Proteomes" id="UP000189835">
    <property type="component" value="Unassembled WGS sequence"/>
</dbReference>
<evidence type="ECO:0000259" key="2">
    <source>
        <dbReference type="Pfam" id="PF20999"/>
    </source>
</evidence>
<dbReference type="InterPro" id="IPR044910">
    <property type="entry name" value="TM_1086_SG_dom"/>
</dbReference>
<dbReference type="Gene3D" id="2.102.30.10">
    <property type="entry name" value="tm1086 (SG structure) domain"/>
    <property type="match status" value="1"/>
</dbReference>
<dbReference type="RefSeq" id="WP_079206114.1">
    <property type="nucleotide sequence ID" value="NZ_MVGR01000003.1"/>
</dbReference>
<evidence type="ECO:0000259" key="1">
    <source>
        <dbReference type="Pfam" id="PF14505"/>
    </source>
</evidence>
<protein>
    <submittedName>
        <fullName evidence="3">DUF4438 domain-containing protein</fullName>
    </submittedName>
</protein>
<organism evidence="3 4">
    <name type="scientific">Microcystis aeruginosa KW</name>
    <dbReference type="NCBI Taxonomy" id="1960155"/>
    <lineage>
        <taxon>Bacteria</taxon>
        <taxon>Bacillati</taxon>
        <taxon>Cyanobacteriota</taxon>
        <taxon>Cyanophyceae</taxon>
        <taxon>Oscillatoriophycideae</taxon>
        <taxon>Chroococcales</taxon>
        <taxon>Microcystaceae</taxon>
        <taxon>Microcystis</taxon>
    </lineage>
</organism>
<proteinExistence type="predicted"/>
<dbReference type="Gene3D" id="4.10.1180.10">
    <property type="entry name" value="tm1086 domain"/>
    <property type="match status" value="1"/>
</dbReference>
<evidence type="ECO:0000313" key="3">
    <source>
        <dbReference type="EMBL" id="OPF18990.1"/>
    </source>
</evidence>
<dbReference type="Pfam" id="PF14505">
    <property type="entry name" value="DUF4438"/>
    <property type="match status" value="1"/>
</dbReference>
<feature type="domain" description="DUF4438" evidence="2">
    <location>
        <begin position="184"/>
        <end position="300"/>
    </location>
</feature>
<dbReference type="Pfam" id="PF20999">
    <property type="entry name" value="DUF4438_C"/>
    <property type="match status" value="1"/>
</dbReference>
<sequence length="333" mass="36149">MKNSRPDSANSLRINQPDLVMVAVAGQIAHPVGQANPYRIGHDGIPRILPATGGIVLNQRVGDRCVGLMGDHIEPGVALHNNSREIIGSRRGPNLALITYACLGNRARVITGPATGQSGLVTGKHGGVDHVLVDFPPAVLRRLRIGDRVQIYSYGLGLKLLDYPDLRLFNCSPDFLRRWGLIPGDRGLQVPVTHFVPAAAMGSGLGKNTVWRGDYDIQLFDPQLRRRYRLDTLRFGDLVAIGSADTRHGPSYRQGRITFGIIVHGDSTVSGHGPGVMPLLTGSCQRLQPLYDSRANFAALFNLRSLPAAQVYSPLVNSSRITPRSREVSVSHS</sequence>
<gene>
    <name evidence="3" type="ORF">B1L04_06160</name>
</gene>
<accession>A0A1V4BWC0</accession>
<dbReference type="InterPro" id="IPR048399">
    <property type="entry name" value="DUF4438_C"/>
</dbReference>
<dbReference type="AlphaFoldDB" id="A0A1V4BWC0"/>
<dbReference type="InterPro" id="IPR029433">
    <property type="entry name" value="DUF4438_N"/>
</dbReference>
<dbReference type="InterPro" id="IPR044909">
    <property type="entry name" value="TM_1086_sf"/>
</dbReference>